<dbReference type="InterPro" id="IPR011016">
    <property type="entry name" value="Znf_RING-CH"/>
</dbReference>
<keyword evidence="3" id="KW-0862">Zinc</keyword>
<dbReference type="InterPro" id="IPR001841">
    <property type="entry name" value="Znf_RING"/>
</dbReference>
<gene>
    <name evidence="8" type="ORF">DEA37_0002877</name>
</gene>
<feature type="region of interest" description="Disordered" evidence="6">
    <location>
        <begin position="491"/>
        <end position="533"/>
    </location>
</feature>
<feature type="coiled-coil region" evidence="5">
    <location>
        <begin position="134"/>
        <end position="168"/>
    </location>
</feature>
<dbReference type="Proteomes" id="UP000324629">
    <property type="component" value="Unassembled WGS sequence"/>
</dbReference>
<dbReference type="GO" id="GO:0005634">
    <property type="term" value="C:nucleus"/>
    <property type="evidence" value="ECO:0007669"/>
    <property type="project" value="TreeGrafter"/>
</dbReference>
<dbReference type="GO" id="GO:0016567">
    <property type="term" value="P:protein ubiquitination"/>
    <property type="evidence" value="ECO:0007669"/>
    <property type="project" value="TreeGrafter"/>
</dbReference>
<evidence type="ECO:0000313" key="9">
    <source>
        <dbReference type="Proteomes" id="UP000324629"/>
    </source>
</evidence>
<accession>A0A5J4NIF5</accession>
<dbReference type="GO" id="GO:0031297">
    <property type="term" value="P:replication fork processing"/>
    <property type="evidence" value="ECO:0007669"/>
    <property type="project" value="TreeGrafter"/>
</dbReference>
<dbReference type="SMART" id="SM00744">
    <property type="entry name" value="RINGv"/>
    <property type="match status" value="1"/>
</dbReference>
<keyword evidence="1" id="KW-0479">Metal-binding</keyword>
<name>A0A5J4NIF5_9TREM</name>
<evidence type="ECO:0000256" key="1">
    <source>
        <dbReference type="ARBA" id="ARBA00022723"/>
    </source>
</evidence>
<reference evidence="8 9" key="1">
    <citation type="journal article" date="2019" name="Gigascience">
        <title>Whole-genome sequence of the oriental lung fluke Paragonimus westermani.</title>
        <authorList>
            <person name="Oey H."/>
            <person name="Zakrzewski M."/>
            <person name="Narain K."/>
            <person name="Devi K.R."/>
            <person name="Agatsuma T."/>
            <person name="Nawaratna S."/>
            <person name="Gobert G.N."/>
            <person name="Jones M.K."/>
            <person name="Ragan M.A."/>
            <person name="McManus D.P."/>
            <person name="Krause L."/>
        </authorList>
    </citation>
    <scope>NUCLEOTIDE SEQUENCE [LARGE SCALE GENOMIC DNA]</scope>
    <source>
        <strain evidence="8 9">IND2009</strain>
    </source>
</reference>
<feature type="domain" description="RING-type" evidence="7">
    <location>
        <begin position="40"/>
        <end position="83"/>
    </location>
</feature>
<dbReference type="PANTHER" id="PTHR46569">
    <property type="entry name" value="E3 UBIQUITIN-PROTEIN LIGASE TRAIP"/>
    <property type="match status" value="1"/>
</dbReference>
<dbReference type="PANTHER" id="PTHR46569:SF1">
    <property type="entry name" value="E3 UBIQUITIN-PROTEIN LIGASE RFWD3-RELATED"/>
    <property type="match status" value="1"/>
</dbReference>
<keyword evidence="5" id="KW-0175">Coiled coil</keyword>
<dbReference type="InterPro" id="IPR052639">
    <property type="entry name" value="TRAIP_ubiq-protein_ligase"/>
</dbReference>
<keyword evidence="2 4" id="KW-0863">Zinc-finger</keyword>
<organism evidence="8 9">
    <name type="scientific">Paragonimus westermani</name>
    <dbReference type="NCBI Taxonomy" id="34504"/>
    <lineage>
        <taxon>Eukaryota</taxon>
        <taxon>Metazoa</taxon>
        <taxon>Spiralia</taxon>
        <taxon>Lophotrochozoa</taxon>
        <taxon>Platyhelminthes</taxon>
        <taxon>Trematoda</taxon>
        <taxon>Digenea</taxon>
        <taxon>Plagiorchiida</taxon>
        <taxon>Troglotremata</taxon>
        <taxon>Troglotrematidae</taxon>
        <taxon>Paragonimus</taxon>
    </lineage>
</organism>
<dbReference type="GO" id="GO:0061630">
    <property type="term" value="F:ubiquitin protein ligase activity"/>
    <property type="evidence" value="ECO:0007669"/>
    <property type="project" value="TreeGrafter"/>
</dbReference>
<evidence type="ECO:0000256" key="3">
    <source>
        <dbReference type="ARBA" id="ARBA00022833"/>
    </source>
</evidence>
<evidence type="ECO:0000256" key="2">
    <source>
        <dbReference type="ARBA" id="ARBA00022771"/>
    </source>
</evidence>
<dbReference type="SUPFAM" id="SSF57850">
    <property type="entry name" value="RING/U-box"/>
    <property type="match status" value="1"/>
</dbReference>
<evidence type="ECO:0000313" key="8">
    <source>
        <dbReference type="EMBL" id="KAA3675089.1"/>
    </source>
</evidence>
<dbReference type="Pfam" id="PF13639">
    <property type="entry name" value="zf-RING_2"/>
    <property type="match status" value="1"/>
</dbReference>
<dbReference type="SMART" id="SM00184">
    <property type="entry name" value="RING"/>
    <property type="match status" value="1"/>
</dbReference>
<dbReference type="PROSITE" id="PS50089">
    <property type="entry name" value="ZF_RING_2"/>
    <property type="match status" value="1"/>
</dbReference>
<evidence type="ECO:0000259" key="7">
    <source>
        <dbReference type="PROSITE" id="PS50089"/>
    </source>
</evidence>
<dbReference type="InterPro" id="IPR013083">
    <property type="entry name" value="Znf_RING/FYVE/PHD"/>
</dbReference>
<dbReference type="EMBL" id="QNGE01002730">
    <property type="protein sequence ID" value="KAA3675089.1"/>
    <property type="molecule type" value="Genomic_DNA"/>
</dbReference>
<protein>
    <submittedName>
        <fullName evidence="8">TRAF-interacting protein</fullName>
    </submittedName>
</protein>
<comment type="caution">
    <text evidence="8">The sequence shown here is derived from an EMBL/GenBank/DDBJ whole genome shotgun (WGS) entry which is preliminary data.</text>
</comment>
<keyword evidence="9" id="KW-1185">Reference proteome</keyword>
<evidence type="ECO:0000256" key="4">
    <source>
        <dbReference type="PROSITE-ProRule" id="PRU00175"/>
    </source>
</evidence>
<sequence length="556" mass="61863">MYVKRLLTSIVGRCLFVYSGTLPLISAYRGSSITMLLAQCPVCQEHFTNSASCVMSALPCGHVFHKGCVDTWFRTAATCPQCRVQIKRMNTVVRLFFDTVSFISGSQSESRLEHGRLDITSDKPLSEKTLSVELYKARAENIRLEEALRQSEQRAEQAAKLASDKEKEVCTLTCLYTESDKLCEKERQRCRDLRMELVGLKQFLREAEAMKAEAVKLRAEMEEMQNVKKLISGESIVILLLSSEDAARELLARYSCPKDASTSSNAESVYSLESLCRWTAVLRSELTAAREKARSYRIEHSRLRKLQQSASQRAARAEASAARNAEQVKNLEQELSCLIRRVTSSSKDRSDDSIMDTSLNAETHVDVLGVSRPSAVSYSLLERSIDTAQEVTPATPELLAITPHNPPTVELQKRLRTPAANPFSVQADSPTSIHRVFSKAPSFDCSILSTPAAKPTKRAVFETSKSASVHRRPSVLYEMAIMRRHLNAAASAPSLVPRTATSRSTSDHTATHCSSHSSDFHSNKQNHCPHKRSATVSKKLTSVNKLLRLDCFLSKS</sequence>
<evidence type="ECO:0000256" key="5">
    <source>
        <dbReference type="SAM" id="Coils"/>
    </source>
</evidence>
<dbReference type="Gene3D" id="3.30.40.10">
    <property type="entry name" value="Zinc/RING finger domain, C3HC4 (zinc finger)"/>
    <property type="match status" value="1"/>
</dbReference>
<dbReference type="GO" id="GO:0090734">
    <property type="term" value="C:site of DNA damage"/>
    <property type="evidence" value="ECO:0007669"/>
    <property type="project" value="TreeGrafter"/>
</dbReference>
<evidence type="ECO:0000256" key="6">
    <source>
        <dbReference type="SAM" id="MobiDB-lite"/>
    </source>
</evidence>
<feature type="coiled-coil region" evidence="5">
    <location>
        <begin position="314"/>
        <end position="348"/>
    </location>
</feature>
<feature type="coiled-coil region" evidence="5">
    <location>
        <begin position="200"/>
        <end position="227"/>
    </location>
</feature>
<dbReference type="GO" id="GO:0008270">
    <property type="term" value="F:zinc ion binding"/>
    <property type="evidence" value="ECO:0007669"/>
    <property type="project" value="UniProtKB-KW"/>
</dbReference>
<dbReference type="AlphaFoldDB" id="A0A5J4NIF5"/>
<proteinExistence type="predicted"/>